<dbReference type="SUPFAM" id="SSF52425">
    <property type="entry name" value="Cryptochrome/photolyase, N-terminal domain"/>
    <property type="match status" value="1"/>
</dbReference>
<proteinExistence type="inferred from homology"/>
<keyword evidence="7" id="KW-0456">Lyase</keyword>
<dbReference type="GO" id="GO:0003904">
    <property type="term" value="F:deoxyribodipyrimidine photo-lyase activity"/>
    <property type="evidence" value="ECO:0007669"/>
    <property type="project" value="UniProtKB-EC"/>
</dbReference>
<dbReference type="InterPro" id="IPR002081">
    <property type="entry name" value="Cryptochrome/DNA_photolyase_1"/>
</dbReference>
<name>A0ABV3L6H8_9RHOB</name>
<evidence type="ECO:0000259" key="6">
    <source>
        <dbReference type="PROSITE" id="PS51645"/>
    </source>
</evidence>
<evidence type="ECO:0000256" key="3">
    <source>
        <dbReference type="ARBA" id="ARBA00022630"/>
    </source>
</evidence>
<evidence type="ECO:0000313" key="7">
    <source>
        <dbReference type="EMBL" id="MEV8466667.1"/>
    </source>
</evidence>
<feature type="domain" description="Photolyase/cryptochrome alpha/beta" evidence="6">
    <location>
        <begin position="5"/>
        <end position="131"/>
    </location>
</feature>
<protein>
    <submittedName>
        <fullName evidence="7">Deoxyribodipyrimidine photo-lyase</fullName>
        <ecNumber evidence="7">4.1.99.3</ecNumber>
    </submittedName>
</protein>
<dbReference type="RefSeq" id="WP_366192460.1">
    <property type="nucleotide sequence ID" value="NZ_JBFBVU010000007.1"/>
</dbReference>
<organism evidence="7 8">
    <name type="scientific">Meridianimarinicoccus marinus</name>
    <dbReference type="NCBI Taxonomy" id="3231483"/>
    <lineage>
        <taxon>Bacteria</taxon>
        <taxon>Pseudomonadati</taxon>
        <taxon>Pseudomonadota</taxon>
        <taxon>Alphaproteobacteria</taxon>
        <taxon>Rhodobacterales</taxon>
        <taxon>Paracoccaceae</taxon>
        <taxon>Meridianimarinicoccus</taxon>
    </lineage>
</organism>
<keyword evidence="4 5" id="KW-0274">FAD</keyword>
<comment type="cofactor">
    <cofactor evidence="2">
        <name>FAD</name>
        <dbReference type="ChEBI" id="CHEBI:57692"/>
    </cofactor>
</comment>
<dbReference type="InterPro" id="IPR036134">
    <property type="entry name" value="Crypto/Photolyase_FAD-like_sf"/>
</dbReference>
<dbReference type="EMBL" id="JBFBVU010000007">
    <property type="protein sequence ID" value="MEV8466667.1"/>
    <property type="molecule type" value="Genomic_DNA"/>
</dbReference>
<dbReference type="InterPro" id="IPR036155">
    <property type="entry name" value="Crypto/Photolyase_N_sf"/>
</dbReference>
<dbReference type="InterPro" id="IPR005101">
    <property type="entry name" value="Cryptochr/Photolyase_FAD-bd"/>
</dbReference>
<dbReference type="SUPFAM" id="SSF48173">
    <property type="entry name" value="Cryptochrome/photolyase FAD-binding domain"/>
    <property type="match status" value="1"/>
</dbReference>
<dbReference type="Pfam" id="PF00875">
    <property type="entry name" value="DNA_photolyase"/>
    <property type="match status" value="1"/>
</dbReference>
<reference evidence="7 8" key="1">
    <citation type="submission" date="2024-07" db="EMBL/GenBank/DDBJ databases">
        <authorList>
            <person name="Kang M."/>
        </authorList>
    </citation>
    <scope>NUCLEOTIDE SEQUENCE [LARGE SCALE GENOMIC DNA]</scope>
    <source>
        <strain evidence="7 8">DFM31</strain>
    </source>
</reference>
<accession>A0ABV3L6H8</accession>
<gene>
    <name evidence="7" type="ORF">AB0T83_07745</name>
</gene>
<evidence type="ECO:0000256" key="2">
    <source>
        <dbReference type="ARBA" id="ARBA00001974"/>
    </source>
</evidence>
<keyword evidence="8" id="KW-1185">Reference proteome</keyword>
<dbReference type="EC" id="4.1.99.3" evidence="7"/>
<dbReference type="PROSITE" id="PS51645">
    <property type="entry name" value="PHR_CRY_ALPHA_BETA"/>
    <property type="match status" value="1"/>
</dbReference>
<dbReference type="PANTHER" id="PTHR11455:SF9">
    <property type="entry name" value="CRYPTOCHROME CIRCADIAN CLOCK 5 ISOFORM X1"/>
    <property type="match status" value="1"/>
</dbReference>
<evidence type="ECO:0000256" key="4">
    <source>
        <dbReference type="ARBA" id="ARBA00022827"/>
    </source>
</evidence>
<keyword evidence="5" id="KW-0157">Chromophore</keyword>
<comment type="similarity">
    <text evidence="5">Belongs to the DNA photolyase family.</text>
</comment>
<comment type="caution">
    <text evidence="7">The sequence shown here is derived from an EMBL/GenBank/DDBJ whole genome shotgun (WGS) entry which is preliminary data.</text>
</comment>
<dbReference type="Gene3D" id="1.25.40.80">
    <property type="match status" value="1"/>
</dbReference>
<dbReference type="Pfam" id="PF03441">
    <property type="entry name" value="FAD_binding_7"/>
    <property type="match status" value="1"/>
</dbReference>
<evidence type="ECO:0000256" key="5">
    <source>
        <dbReference type="RuleBase" id="RU004182"/>
    </source>
</evidence>
<sequence>MSSKDPVIWWVRRDMRLADNPALCAAIDRGCPVLPLFIFDEVMKTHGALPAWRLALGAEALDKRLRDIGSRLILRQGKALDTLRALIAETGATAVYWSRLVDPDSQARDSAVKSALADDGIDARSFAGHLLFDPWTVETGQGSYYRVYSPYWRAVKDRDPGLPLAAPARIPAPDTWPASETIADWHLEAAMNRGAEVVRPHLGVGEDAAETRLARFLDGPVDDYRKMRDFPAEPATSFLSENLTHGEISPRRLWHAGQEAARQGAQGADHFLKELVWREFAHHLAYHTPRITTDNWREGWDRFGWSRKEDSPEVMAWKQGRTGVPFVDAAMREMYVTGHMHNRGRMIVGSYLTKHLMTHWKIGQAWFADCLRDWDPASNAMGWQWVAGSGPDAAPYFRIFNPVTQLEKFDPGHGYSGRWLAEGRANPSADALAYFDAVPRSWGLSAEDAYPDPVVGLAEGRKRALAAYEARDF</sequence>
<keyword evidence="3 5" id="KW-0285">Flavoprotein</keyword>
<dbReference type="Proteomes" id="UP001553161">
    <property type="component" value="Unassembled WGS sequence"/>
</dbReference>
<dbReference type="InterPro" id="IPR006050">
    <property type="entry name" value="DNA_photolyase_N"/>
</dbReference>
<dbReference type="Gene3D" id="3.40.50.620">
    <property type="entry name" value="HUPs"/>
    <property type="match status" value="1"/>
</dbReference>
<evidence type="ECO:0000256" key="1">
    <source>
        <dbReference type="ARBA" id="ARBA00001932"/>
    </source>
</evidence>
<comment type="cofactor">
    <cofactor evidence="1">
        <name>(6R)-5,10-methylene-5,6,7,8-tetrahydrofolate</name>
        <dbReference type="ChEBI" id="CHEBI:15636"/>
    </cofactor>
</comment>
<evidence type="ECO:0000313" key="8">
    <source>
        <dbReference type="Proteomes" id="UP001553161"/>
    </source>
</evidence>
<dbReference type="PRINTS" id="PR00147">
    <property type="entry name" value="DNAPHOTLYASE"/>
</dbReference>
<dbReference type="PANTHER" id="PTHR11455">
    <property type="entry name" value="CRYPTOCHROME"/>
    <property type="match status" value="1"/>
</dbReference>
<dbReference type="InterPro" id="IPR014729">
    <property type="entry name" value="Rossmann-like_a/b/a_fold"/>
</dbReference>
<dbReference type="Gene3D" id="1.10.579.10">
    <property type="entry name" value="DNA Cyclobutane Dipyrimidine Photolyase, subunit A, domain 3"/>
    <property type="match status" value="1"/>
</dbReference>